<dbReference type="PROSITE" id="PS50977">
    <property type="entry name" value="HTH_TETR_2"/>
    <property type="match status" value="1"/>
</dbReference>
<name>A0ABT8ZP21_9SPHN</name>
<dbReference type="InterPro" id="IPR036271">
    <property type="entry name" value="Tet_transcr_reg_TetR-rel_C_sf"/>
</dbReference>
<dbReference type="Pfam" id="PF16925">
    <property type="entry name" value="TetR_C_13"/>
    <property type="match status" value="1"/>
</dbReference>
<dbReference type="Pfam" id="PF00440">
    <property type="entry name" value="TetR_N"/>
    <property type="match status" value="1"/>
</dbReference>
<dbReference type="InterPro" id="IPR011075">
    <property type="entry name" value="TetR_C"/>
</dbReference>
<dbReference type="SUPFAM" id="SSF46689">
    <property type="entry name" value="Homeodomain-like"/>
    <property type="match status" value="1"/>
</dbReference>
<evidence type="ECO:0000259" key="5">
    <source>
        <dbReference type="PROSITE" id="PS50977"/>
    </source>
</evidence>
<evidence type="ECO:0000256" key="3">
    <source>
        <dbReference type="ARBA" id="ARBA00023163"/>
    </source>
</evidence>
<keyword evidence="2 4" id="KW-0238">DNA-binding</keyword>
<dbReference type="Proteomes" id="UP001176471">
    <property type="component" value="Unassembled WGS sequence"/>
</dbReference>
<comment type="caution">
    <text evidence="6">The sequence shown here is derived from an EMBL/GenBank/DDBJ whole genome shotgun (WGS) entry which is preliminary data.</text>
</comment>
<evidence type="ECO:0000313" key="6">
    <source>
        <dbReference type="EMBL" id="MDO7836277.1"/>
    </source>
</evidence>
<evidence type="ECO:0000256" key="2">
    <source>
        <dbReference type="ARBA" id="ARBA00023125"/>
    </source>
</evidence>
<feature type="domain" description="HTH tetR-type" evidence="5">
    <location>
        <begin position="6"/>
        <end position="66"/>
    </location>
</feature>
<dbReference type="SUPFAM" id="SSF48498">
    <property type="entry name" value="Tetracyclin repressor-like, C-terminal domain"/>
    <property type="match status" value="1"/>
</dbReference>
<reference evidence="6" key="1">
    <citation type="submission" date="2023-07" db="EMBL/GenBank/DDBJ databases">
        <title>Bacterial whole genome sequence for Sphingobium sp. HBC34.</title>
        <authorList>
            <person name="Le V."/>
            <person name="Ko S.-R."/>
            <person name="Ahn C.-Y."/>
            <person name="Oh H.-M."/>
        </authorList>
    </citation>
    <scope>NUCLEOTIDE SEQUENCE</scope>
    <source>
        <strain evidence="6">HBC34</strain>
    </source>
</reference>
<dbReference type="InterPro" id="IPR009057">
    <property type="entry name" value="Homeodomain-like_sf"/>
</dbReference>
<keyword evidence="7" id="KW-1185">Reference proteome</keyword>
<dbReference type="PANTHER" id="PTHR47506">
    <property type="entry name" value="TRANSCRIPTIONAL REGULATORY PROTEIN"/>
    <property type="match status" value="1"/>
</dbReference>
<evidence type="ECO:0000256" key="1">
    <source>
        <dbReference type="ARBA" id="ARBA00023015"/>
    </source>
</evidence>
<dbReference type="PANTHER" id="PTHR47506:SF1">
    <property type="entry name" value="HTH-TYPE TRANSCRIPTIONAL REGULATOR YJDC"/>
    <property type="match status" value="1"/>
</dbReference>
<dbReference type="Gene3D" id="1.10.357.10">
    <property type="entry name" value="Tetracycline Repressor, domain 2"/>
    <property type="match status" value="1"/>
</dbReference>
<organism evidence="6 7">
    <name type="scientific">Sphingobium cyanobacteriorum</name>
    <dbReference type="NCBI Taxonomy" id="3063954"/>
    <lineage>
        <taxon>Bacteria</taxon>
        <taxon>Pseudomonadati</taxon>
        <taxon>Pseudomonadota</taxon>
        <taxon>Alphaproteobacteria</taxon>
        <taxon>Sphingomonadales</taxon>
        <taxon>Sphingomonadaceae</taxon>
        <taxon>Sphingobium</taxon>
    </lineage>
</organism>
<protein>
    <submittedName>
        <fullName evidence="6">TetR/AcrR family transcriptional regulator</fullName>
    </submittedName>
</protein>
<dbReference type="InterPro" id="IPR001647">
    <property type="entry name" value="HTH_TetR"/>
</dbReference>
<feature type="DNA-binding region" description="H-T-H motif" evidence="4">
    <location>
        <begin position="29"/>
        <end position="48"/>
    </location>
</feature>
<dbReference type="EMBL" id="JAUQOM010000007">
    <property type="protein sequence ID" value="MDO7836277.1"/>
    <property type="molecule type" value="Genomic_DNA"/>
</dbReference>
<evidence type="ECO:0000313" key="7">
    <source>
        <dbReference type="Proteomes" id="UP001176471"/>
    </source>
</evidence>
<proteinExistence type="predicted"/>
<keyword evidence="3" id="KW-0804">Transcription</keyword>
<gene>
    <name evidence="6" type="ORF">Q4610_14605</name>
</gene>
<evidence type="ECO:0000256" key="4">
    <source>
        <dbReference type="PROSITE-ProRule" id="PRU00335"/>
    </source>
</evidence>
<dbReference type="RefSeq" id="WP_304536691.1">
    <property type="nucleotide sequence ID" value="NZ_JAUQOM010000007.1"/>
</dbReference>
<sequence length="194" mass="21582">MARPREFDEEHVLEAVMERFWTAGFERTSAQDLVDATGLGRGSLYAAYASKEGLFEQALLRYRKRARAHVDKLDAEPSAIKALRILMTDVVDADLPRPHPRGCLATNSAIEMAAHNPRIAELVRENFGILRRGIEGTMRRGQATGELSSNRDAAALAMFVFTAIQGLRVMARALKADDRQSLFSVIEQTLLALR</sequence>
<keyword evidence="1" id="KW-0805">Transcription regulation</keyword>
<accession>A0ABT8ZP21</accession>